<dbReference type="InterPro" id="IPR036890">
    <property type="entry name" value="HATPase_C_sf"/>
</dbReference>
<dbReference type="RefSeq" id="WP_190949799.1">
    <property type="nucleotide sequence ID" value="NZ_JACJTC010000008.1"/>
</dbReference>
<dbReference type="Gene3D" id="3.30.565.10">
    <property type="entry name" value="Histidine kinase-like ATPase, C-terminal domain"/>
    <property type="match status" value="1"/>
</dbReference>
<protein>
    <submittedName>
        <fullName evidence="3">CHASE2 domain-containing protein</fullName>
    </submittedName>
</protein>
<reference evidence="3 4" key="1">
    <citation type="journal article" date="2020" name="ISME J.">
        <title>Comparative genomics reveals insights into cyanobacterial evolution and habitat adaptation.</title>
        <authorList>
            <person name="Chen M.Y."/>
            <person name="Teng W.K."/>
            <person name="Zhao L."/>
            <person name="Hu C.X."/>
            <person name="Zhou Y.K."/>
            <person name="Han B.P."/>
            <person name="Song L.R."/>
            <person name="Shu W.S."/>
        </authorList>
    </citation>
    <scope>NUCLEOTIDE SEQUENCE [LARGE SCALE GENOMIC DNA]</scope>
    <source>
        <strain evidence="3 4">FACHB-252</strain>
    </source>
</reference>
<keyword evidence="1" id="KW-1133">Transmembrane helix</keyword>
<keyword evidence="1" id="KW-0812">Transmembrane</keyword>
<proteinExistence type="predicted"/>
<feature type="transmembrane region" description="Helical" evidence="1">
    <location>
        <begin position="193"/>
        <end position="211"/>
    </location>
</feature>
<evidence type="ECO:0000259" key="2">
    <source>
        <dbReference type="Pfam" id="PF05226"/>
    </source>
</evidence>
<dbReference type="Pfam" id="PF05226">
    <property type="entry name" value="CHASE2"/>
    <property type="match status" value="1"/>
</dbReference>
<organism evidence="3 4">
    <name type="scientific">Nostoc punctiforme FACHB-252</name>
    <dbReference type="NCBI Taxonomy" id="1357509"/>
    <lineage>
        <taxon>Bacteria</taxon>
        <taxon>Bacillati</taxon>
        <taxon>Cyanobacteriota</taxon>
        <taxon>Cyanophyceae</taxon>
        <taxon>Nostocales</taxon>
        <taxon>Nostocaceae</taxon>
        <taxon>Nostoc</taxon>
    </lineage>
</organism>
<feature type="transmembrane region" description="Helical" evidence="1">
    <location>
        <begin position="167"/>
        <end position="187"/>
    </location>
</feature>
<comment type="caution">
    <text evidence="3">The sequence shown here is derived from an EMBL/GenBank/DDBJ whole genome shotgun (WGS) entry which is preliminary data.</text>
</comment>
<accession>A0ABR8H8P5</accession>
<keyword evidence="4" id="KW-1185">Reference proteome</keyword>
<gene>
    <name evidence="3" type="ORF">H6G94_13210</name>
</gene>
<dbReference type="InterPro" id="IPR007890">
    <property type="entry name" value="CHASE2"/>
</dbReference>
<dbReference type="Proteomes" id="UP000606396">
    <property type="component" value="Unassembled WGS sequence"/>
</dbReference>
<name>A0ABR8H8P5_NOSPU</name>
<evidence type="ECO:0000313" key="3">
    <source>
        <dbReference type="EMBL" id="MBD2612225.1"/>
    </source>
</evidence>
<feature type="transmembrane region" description="Helical" evidence="1">
    <location>
        <begin position="143"/>
        <end position="160"/>
    </location>
</feature>
<sequence length="441" mass="50752">MTINFSVDLLIYLENVEDDSYGIKFKTTKLPRFQSNSGGYIQTDAGGSQILINFRNRRKPFHTVSLTEIQSGKVNYNWIRGKIVLIGMTSSSAKDYVNSSAINSENPALNYGIDIQAHVVSQLVSAVLDNRPMIYVWTDGWEYLWIISWGILGLSLGRGIRNPFKMLICLTIASIFLIVICYGLIIIGLWVPIVPVLLILVFNGLGLAAFYRYDEALRDRIQYRQLIIDQVFDTIHSHPLQTLNIILREVQSDEGLSNQEFVSQLQQLNQELRDVYDLVRKEAATESNNFYLSQQQKLDFSQHLDDILFEIYNDILERDYVYFQNIKHKIFKFETMDERNLTIEQKRSVCRFLEEALRNVKKYADGTNRLEVICSQEDGKNVIRVADNGLKIETMADLSSHSGFGTKLAKNLAKQLRGEFKRYPNTPRGMICQLTWSARKL</sequence>
<feature type="domain" description="CHASE2" evidence="2">
    <location>
        <begin position="28"/>
        <end position="154"/>
    </location>
</feature>
<dbReference type="SUPFAM" id="SSF55874">
    <property type="entry name" value="ATPase domain of HSP90 chaperone/DNA topoisomerase II/histidine kinase"/>
    <property type="match status" value="1"/>
</dbReference>
<dbReference type="EMBL" id="JACJTC010000008">
    <property type="protein sequence ID" value="MBD2612225.1"/>
    <property type="molecule type" value="Genomic_DNA"/>
</dbReference>
<keyword evidence="1" id="KW-0472">Membrane</keyword>
<evidence type="ECO:0000256" key="1">
    <source>
        <dbReference type="SAM" id="Phobius"/>
    </source>
</evidence>
<evidence type="ECO:0000313" key="4">
    <source>
        <dbReference type="Proteomes" id="UP000606396"/>
    </source>
</evidence>